<organism evidence="1 2">
    <name type="scientific">Sus scrofa</name>
    <name type="common">Pig</name>
    <dbReference type="NCBI Taxonomy" id="9823"/>
    <lineage>
        <taxon>Eukaryota</taxon>
        <taxon>Metazoa</taxon>
        <taxon>Chordata</taxon>
        <taxon>Craniata</taxon>
        <taxon>Vertebrata</taxon>
        <taxon>Euteleostomi</taxon>
        <taxon>Mammalia</taxon>
        <taxon>Eutheria</taxon>
        <taxon>Laurasiatheria</taxon>
        <taxon>Artiodactyla</taxon>
        <taxon>Suina</taxon>
        <taxon>Suidae</taxon>
        <taxon>Sus</taxon>
    </lineage>
</organism>
<evidence type="ECO:0000313" key="2">
    <source>
        <dbReference type="Proteomes" id="UP000694571"/>
    </source>
</evidence>
<protein>
    <submittedName>
        <fullName evidence="1">Uncharacterized protein</fullName>
    </submittedName>
</protein>
<proteinExistence type="predicted"/>
<sequence>MLVFRCRWDCRSGVCVCVSVCVYKSTPIFHQKHPGIHFWQEHGLVQDGDMTSLGCRHMRKVSFIFKKDPSLTVRDDITGRYSNRLYTYEPQDLPLWIENMKKALKLTQSEL</sequence>
<dbReference type="AlphaFoldDB" id="A0A8D1LF49"/>
<reference evidence="1" key="1">
    <citation type="submission" date="2025-08" db="UniProtKB">
        <authorList>
            <consortium name="Ensembl"/>
        </authorList>
    </citation>
    <scope>IDENTIFICATION</scope>
</reference>
<dbReference type="Proteomes" id="UP000694571">
    <property type="component" value="Unplaced"/>
</dbReference>
<evidence type="ECO:0000313" key="1">
    <source>
        <dbReference type="Ensembl" id="ENSSSCP00050007399.1"/>
    </source>
</evidence>
<name>A0A8D1LF49_PIG</name>
<dbReference type="Gene3D" id="3.40.30.10">
    <property type="entry name" value="Glutaredoxin"/>
    <property type="match status" value="1"/>
</dbReference>
<accession>A0A8D1LF49</accession>
<dbReference type="Ensembl" id="ENSSSCT00050017921.1">
    <property type="protein sequence ID" value="ENSSSCP00050007399.1"/>
    <property type="gene ID" value="ENSSSCG00050013283.1"/>
</dbReference>